<name>A0A9N9JT07_9GLOM</name>
<protein>
    <submittedName>
        <fullName evidence="1">10993_t:CDS:1</fullName>
    </submittedName>
</protein>
<evidence type="ECO:0000313" key="1">
    <source>
        <dbReference type="EMBL" id="CAG8795804.1"/>
    </source>
</evidence>
<evidence type="ECO:0000313" key="2">
    <source>
        <dbReference type="Proteomes" id="UP000789759"/>
    </source>
</evidence>
<gene>
    <name evidence="1" type="ORF">CPELLU_LOCUS17332</name>
</gene>
<sequence>MNIINRKLCRSLDKNVQCLRLKDKMKGLLIDRETIQATYYRSDGLIFEQQAKT</sequence>
<organism evidence="1 2">
    <name type="scientific">Cetraspora pellucida</name>
    <dbReference type="NCBI Taxonomy" id="1433469"/>
    <lineage>
        <taxon>Eukaryota</taxon>
        <taxon>Fungi</taxon>
        <taxon>Fungi incertae sedis</taxon>
        <taxon>Mucoromycota</taxon>
        <taxon>Glomeromycotina</taxon>
        <taxon>Glomeromycetes</taxon>
        <taxon>Diversisporales</taxon>
        <taxon>Gigasporaceae</taxon>
        <taxon>Cetraspora</taxon>
    </lineage>
</organism>
<keyword evidence="2" id="KW-1185">Reference proteome</keyword>
<comment type="caution">
    <text evidence="1">The sequence shown here is derived from an EMBL/GenBank/DDBJ whole genome shotgun (WGS) entry which is preliminary data.</text>
</comment>
<reference evidence="1" key="1">
    <citation type="submission" date="2021-06" db="EMBL/GenBank/DDBJ databases">
        <authorList>
            <person name="Kallberg Y."/>
            <person name="Tangrot J."/>
            <person name="Rosling A."/>
        </authorList>
    </citation>
    <scope>NUCLEOTIDE SEQUENCE</scope>
    <source>
        <strain evidence="1">FL966</strain>
    </source>
</reference>
<proteinExistence type="predicted"/>
<feature type="non-terminal residue" evidence="1">
    <location>
        <position position="53"/>
    </location>
</feature>
<accession>A0A9N9JT07</accession>
<dbReference type="EMBL" id="CAJVQA010028969">
    <property type="protein sequence ID" value="CAG8795804.1"/>
    <property type="molecule type" value="Genomic_DNA"/>
</dbReference>
<dbReference type="Proteomes" id="UP000789759">
    <property type="component" value="Unassembled WGS sequence"/>
</dbReference>
<dbReference type="AlphaFoldDB" id="A0A9N9JT07"/>